<evidence type="ECO:0000256" key="2">
    <source>
        <dbReference type="SAM" id="Phobius"/>
    </source>
</evidence>
<name>A0ABP5PZS8_9ACTN</name>
<evidence type="ECO:0000313" key="3">
    <source>
        <dbReference type="EMBL" id="GAA2220940.1"/>
    </source>
</evidence>
<reference evidence="4" key="1">
    <citation type="journal article" date="2019" name="Int. J. Syst. Evol. Microbiol.">
        <title>The Global Catalogue of Microorganisms (GCM) 10K type strain sequencing project: providing services to taxonomists for standard genome sequencing and annotation.</title>
        <authorList>
            <consortium name="The Broad Institute Genomics Platform"/>
            <consortium name="The Broad Institute Genome Sequencing Center for Infectious Disease"/>
            <person name="Wu L."/>
            <person name="Ma J."/>
        </authorList>
    </citation>
    <scope>NUCLEOTIDE SEQUENCE [LARGE SCALE GENOMIC DNA]</scope>
    <source>
        <strain evidence="4">JCM 3053</strain>
    </source>
</reference>
<gene>
    <name evidence="3" type="ORF">GCM10010104_08670</name>
</gene>
<proteinExistence type="predicted"/>
<feature type="transmembrane region" description="Helical" evidence="2">
    <location>
        <begin position="89"/>
        <end position="107"/>
    </location>
</feature>
<protein>
    <submittedName>
        <fullName evidence="3">Uncharacterized protein</fullName>
    </submittedName>
</protein>
<keyword evidence="2" id="KW-1133">Transmembrane helix</keyword>
<sequence>MALPTKLGVNNRAGSTPVRGRPPRTTRVTARLTDSTGESVLRLWWFSWLLRHFTEYGYSQGLLRAAIGTTAVLVTAALVWLTLHRNRPAAVAAAGLTSALGIGWLAFH</sequence>
<accession>A0ABP5PZS8</accession>
<evidence type="ECO:0000256" key="1">
    <source>
        <dbReference type="SAM" id="MobiDB-lite"/>
    </source>
</evidence>
<keyword evidence="4" id="KW-1185">Reference proteome</keyword>
<feature type="compositionally biased region" description="Low complexity" evidence="1">
    <location>
        <begin position="16"/>
        <end position="26"/>
    </location>
</feature>
<organism evidence="3 4">
    <name type="scientific">Streptomyces indiaensis</name>
    <dbReference type="NCBI Taxonomy" id="284033"/>
    <lineage>
        <taxon>Bacteria</taxon>
        <taxon>Bacillati</taxon>
        <taxon>Actinomycetota</taxon>
        <taxon>Actinomycetes</taxon>
        <taxon>Kitasatosporales</taxon>
        <taxon>Streptomycetaceae</taxon>
        <taxon>Streptomyces</taxon>
    </lineage>
</organism>
<keyword evidence="2" id="KW-0812">Transmembrane</keyword>
<dbReference type="EMBL" id="BAAART010000018">
    <property type="protein sequence ID" value="GAA2220940.1"/>
    <property type="molecule type" value="Genomic_DNA"/>
</dbReference>
<comment type="caution">
    <text evidence="3">The sequence shown here is derived from an EMBL/GenBank/DDBJ whole genome shotgun (WGS) entry which is preliminary data.</text>
</comment>
<feature type="region of interest" description="Disordered" evidence="1">
    <location>
        <begin position="1"/>
        <end position="26"/>
    </location>
</feature>
<feature type="transmembrane region" description="Helical" evidence="2">
    <location>
        <begin position="61"/>
        <end position="83"/>
    </location>
</feature>
<evidence type="ECO:0000313" key="4">
    <source>
        <dbReference type="Proteomes" id="UP001501474"/>
    </source>
</evidence>
<dbReference type="Proteomes" id="UP001501474">
    <property type="component" value="Unassembled WGS sequence"/>
</dbReference>
<keyword evidence="2" id="KW-0472">Membrane</keyword>